<name>A0A8H3LTT6_9GLOM</name>
<dbReference type="AlphaFoldDB" id="A0A8H3LTT6"/>
<accession>A0A8H3LTT6</accession>
<proteinExistence type="predicted"/>
<sequence>MSIFGDDEIDSKWKMSMKYYLWEILIQNQVEEPEDSDSELNEEEFEPEINATYPNEAYGDLMSLTLTNVDTLGKSQLHPIYLSIGNIKNWRRNKQDAKQLLGYLPILKSKDNTERKSETFKKAVRECFHRSLEKLLDPLLKLNKKGIDLTLNNELFWFLPQISIIISDWPEAATSFPLSNRLYEETLEEQCGKSLVDEIDHRLAKIPRFPGLKIFTNGNTNISQTNSR</sequence>
<dbReference type="EMBL" id="BLAL01000215">
    <property type="protein sequence ID" value="GES92702.1"/>
    <property type="molecule type" value="Genomic_DNA"/>
</dbReference>
<gene>
    <name evidence="1" type="ORF">RCL2_001946700</name>
</gene>
<protein>
    <submittedName>
        <fullName evidence="1">Uncharacterized protein</fullName>
    </submittedName>
</protein>
<dbReference type="Pfam" id="PF18759">
    <property type="entry name" value="Plavaka"/>
    <property type="match status" value="1"/>
</dbReference>
<organism evidence="1 2">
    <name type="scientific">Rhizophagus clarus</name>
    <dbReference type="NCBI Taxonomy" id="94130"/>
    <lineage>
        <taxon>Eukaryota</taxon>
        <taxon>Fungi</taxon>
        <taxon>Fungi incertae sedis</taxon>
        <taxon>Mucoromycota</taxon>
        <taxon>Glomeromycotina</taxon>
        <taxon>Glomeromycetes</taxon>
        <taxon>Glomerales</taxon>
        <taxon>Glomeraceae</taxon>
        <taxon>Rhizophagus</taxon>
    </lineage>
</organism>
<evidence type="ECO:0000313" key="1">
    <source>
        <dbReference type="EMBL" id="GES92702.1"/>
    </source>
</evidence>
<dbReference type="OrthoDB" id="2387919at2759"/>
<evidence type="ECO:0000313" key="2">
    <source>
        <dbReference type="Proteomes" id="UP000615446"/>
    </source>
</evidence>
<dbReference type="InterPro" id="IPR041078">
    <property type="entry name" value="Plavaka"/>
</dbReference>
<dbReference type="Proteomes" id="UP000615446">
    <property type="component" value="Unassembled WGS sequence"/>
</dbReference>
<comment type="caution">
    <text evidence="1">The sequence shown here is derived from an EMBL/GenBank/DDBJ whole genome shotgun (WGS) entry which is preliminary data.</text>
</comment>
<reference evidence="1" key="1">
    <citation type="submission" date="2019-10" db="EMBL/GenBank/DDBJ databases">
        <title>Conservation and host-specific expression of non-tandemly repeated heterogenous ribosome RNA gene in arbuscular mycorrhizal fungi.</title>
        <authorList>
            <person name="Maeda T."/>
            <person name="Kobayashi Y."/>
            <person name="Nakagawa T."/>
            <person name="Ezawa T."/>
            <person name="Yamaguchi K."/>
            <person name="Bino T."/>
            <person name="Nishimoto Y."/>
            <person name="Shigenobu S."/>
            <person name="Kawaguchi M."/>
        </authorList>
    </citation>
    <scope>NUCLEOTIDE SEQUENCE</scope>
    <source>
        <strain evidence="1">HR1</strain>
    </source>
</reference>